<dbReference type="PANTHER" id="PTHR47385:SF25">
    <property type="entry name" value="CALPONIN"/>
    <property type="match status" value="1"/>
</dbReference>
<dbReference type="EMBL" id="JARBJD010000037">
    <property type="protein sequence ID" value="KAK2958537.1"/>
    <property type="molecule type" value="Genomic_DNA"/>
</dbReference>
<keyword evidence="4" id="KW-1185">Reference proteome</keyword>
<gene>
    <name evidence="3" type="ORF">BLNAU_6571</name>
</gene>
<evidence type="ECO:0000313" key="4">
    <source>
        <dbReference type="Proteomes" id="UP001281761"/>
    </source>
</evidence>
<dbReference type="SUPFAM" id="SSF47576">
    <property type="entry name" value="Calponin-homology domain, CH-domain"/>
    <property type="match status" value="1"/>
</dbReference>
<dbReference type="Proteomes" id="UP001281761">
    <property type="component" value="Unassembled WGS sequence"/>
</dbReference>
<dbReference type="InterPro" id="IPR027417">
    <property type="entry name" value="P-loop_NTPase"/>
</dbReference>
<dbReference type="InterPro" id="IPR036872">
    <property type="entry name" value="CH_dom_sf"/>
</dbReference>
<dbReference type="InterPro" id="IPR001715">
    <property type="entry name" value="CH_dom"/>
</dbReference>
<feature type="compositionally biased region" description="Low complexity" evidence="1">
    <location>
        <begin position="165"/>
        <end position="175"/>
    </location>
</feature>
<dbReference type="PROSITE" id="PS50021">
    <property type="entry name" value="CH"/>
    <property type="match status" value="1"/>
</dbReference>
<accession>A0ABQ9Y456</accession>
<feature type="domain" description="Calponin-homology (CH)" evidence="2">
    <location>
        <begin position="17"/>
        <end position="120"/>
    </location>
</feature>
<proteinExistence type="predicted"/>
<dbReference type="PANTHER" id="PTHR47385">
    <property type="entry name" value="CALPONIN"/>
    <property type="match status" value="1"/>
</dbReference>
<evidence type="ECO:0000256" key="1">
    <source>
        <dbReference type="SAM" id="MobiDB-lite"/>
    </source>
</evidence>
<sequence length="416" mass="46625">MAQKADRRKVLADKYDHEFEKVLVDWMNKKAGLHVGKFLPDLKNGIDLCKLINALKPNSVKSVSQSNQPFQQMENLNRFIEACRAYGVYEHDLFRTNDVYHDGLANPLQDTIYALYRISEQGLRAYQASSKPPPGSSQVEIWKKAVEEEKKAGTYGSNSGAGGKTIITRSTTSTSTDDDGDARRNRTTITTTTTTTREEEEEERRRQQQKVKTKTYQTEYTYTDKYERATGNSGPRITKIKCLVLGDKASKKGGWLNAQKTGIFDQNWMSRDEEMYDLVGHVGGEAITGTFWNVDCEGSFDRFSSLSFRGSDCFLMLYSSADARSLRQVEEKFIPAVRKVSQDVPIILACTDSASLPSTADAVVRRCGLAGSFTSQYSKPNTIRPVIDECCKAGVRHAQKSHQEESQEDPDACSVM</sequence>
<dbReference type="Pfam" id="PF00071">
    <property type="entry name" value="Ras"/>
    <property type="match status" value="1"/>
</dbReference>
<evidence type="ECO:0000259" key="2">
    <source>
        <dbReference type="PROSITE" id="PS50021"/>
    </source>
</evidence>
<organism evidence="3 4">
    <name type="scientific">Blattamonas nauphoetae</name>
    <dbReference type="NCBI Taxonomy" id="2049346"/>
    <lineage>
        <taxon>Eukaryota</taxon>
        <taxon>Metamonada</taxon>
        <taxon>Preaxostyla</taxon>
        <taxon>Oxymonadida</taxon>
        <taxon>Blattamonas</taxon>
    </lineage>
</organism>
<dbReference type="InterPro" id="IPR003096">
    <property type="entry name" value="SM22_calponin"/>
</dbReference>
<comment type="caution">
    <text evidence="3">The sequence shown here is derived from an EMBL/GenBank/DDBJ whole genome shotgun (WGS) entry which is preliminary data.</text>
</comment>
<dbReference type="Pfam" id="PF00307">
    <property type="entry name" value="CH"/>
    <property type="match status" value="1"/>
</dbReference>
<dbReference type="SUPFAM" id="SSF52540">
    <property type="entry name" value="P-loop containing nucleoside triphosphate hydrolases"/>
    <property type="match status" value="1"/>
</dbReference>
<evidence type="ECO:0000313" key="3">
    <source>
        <dbReference type="EMBL" id="KAK2958537.1"/>
    </source>
</evidence>
<name>A0ABQ9Y456_9EUKA</name>
<dbReference type="PRINTS" id="PR00888">
    <property type="entry name" value="SM22CALPONIN"/>
</dbReference>
<dbReference type="Gene3D" id="3.40.50.300">
    <property type="entry name" value="P-loop containing nucleotide triphosphate hydrolases"/>
    <property type="match status" value="1"/>
</dbReference>
<reference evidence="3 4" key="1">
    <citation type="journal article" date="2022" name="bioRxiv">
        <title>Genomics of Preaxostyla Flagellates Illuminates Evolutionary Transitions and the Path Towards Mitochondrial Loss.</title>
        <authorList>
            <person name="Novak L.V.F."/>
            <person name="Treitli S.C."/>
            <person name="Pyrih J."/>
            <person name="Halakuc P."/>
            <person name="Pipaliya S.V."/>
            <person name="Vacek V."/>
            <person name="Brzon O."/>
            <person name="Soukal P."/>
            <person name="Eme L."/>
            <person name="Dacks J.B."/>
            <person name="Karnkowska A."/>
            <person name="Elias M."/>
            <person name="Hampl V."/>
        </authorList>
    </citation>
    <scope>NUCLEOTIDE SEQUENCE [LARGE SCALE GENOMIC DNA]</scope>
    <source>
        <strain evidence="3">NAU3</strain>
        <tissue evidence="3">Gut</tissue>
    </source>
</reference>
<dbReference type="InterPro" id="IPR050606">
    <property type="entry name" value="Calponin-like"/>
</dbReference>
<dbReference type="SMART" id="SM00033">
    <property type="entry name" value="CH"/>
    <property type="match status" value="1"/>
</dbReference>
<protein>
    <submittedName>
        <fullName evidence="3">Transgelin</fullName>
    </submittedName>
</protein>
<dbReference type="InterPro" id="IPR001806">
    <property type="entry name" value="Small_GTPase"/>
</dbReference>
<dbReference type="Gene3D" id="1.10.418.10">
    <property type="entry name" value="Calponin-like domain"/>
    <property type="match status" value="1"/>
</dbReference>
<feature type="region of interest" description="Disordered" evidence="1">
    <location>
        <begin position="151"/>
        <end position="212"/>
    </location>
</feature>